<accession>A0A1H6QIN1</accession>
<name>A0A1H6QIN1_9RHOB</name>
<proteinExistence type="predicted"/>
<dbReference type="InterPro" id="IPR029058">
    <property type="entry name" value="AB_hydrolase_fold"/>
</dbReference>
<dbReference type="AlphaFoldDB" id="A0A1H6QIN1"/>
<evidence type="ECO:0000259" key="2">
    <source>
        <dbReference type="Pfam" id="PF12697"/>
    </source>
</evidence>
<dbReference type="Gene3D" id="3.40.50.1820">
    <property type="entry name" value="alpha/beta hydrolase"/>
    <property type="match status" value="1"/>
</dbReference>
<evidence type="ECO:0000313" key="3">
    <source>
        <dbReference type="EMBL" id="SEI40037.1"/>
    </source>
</evidence>
<evidence type="ECO:0000313" key="4">
    <source>
        <dbReference type="Proteomes" id="UP000199379"/>
    </source>
</evidence>
<keyword evidence="4" id="KW-1185">Reference proteome</keyword>
<organism evidence="3 4">
    <name type="scientific">Cribrihabitans marinus</name>
    <dbReference type="NCBI Taxonomy" id="1227549"/>
    <lineage>
        <taxon>Bacteria</taxon>
        <taxon>Pseudomonadati</taxon>
        <taxon>Pseudomonadota</taxon>
        <taxon>Alphaproteobacteria</taxon>
        <taxon>Rhodobacterales</taxon>
        <taxon>Paracoccaceae</taxon>
        <taxon>Cribrihabitans</taxon>
    </lineage>
</organism>
<dbReference type="STRING" id="1227549.SAMN05444007_10145"/>
<dbReference type="SUPFAM" id="SSF53474">
    <property type="entry name" value="alpha/beta-Hydrolases"/>
    <property type="match status" value="1"/>
</dbReference>
<dbReference type="GO" id="GO:0016020">
    <property type="term" value="C:membrane"/>
    <property type="evidence" value="ECO:0007669"/>
    <property type="project" value="TreeGrafter"/>
</dbReference>
<gene>
    <name evidence="3" type="ORF">SAMN05444007_10145</name>
</gene>
<keyword evidence="1" id="KW-0378">Hydrolase</keyword>
<dbReference type="Proteomes" id="UP000199379">
    <property type="component" value="Unassembled WGS sequence"/>
</dbReference>
<dbReference type="EMBL" id="FNYD01000001">
    <property type="protein sequence ID" value="SEI40037.1"/>
    <property type="molecule type" value="Genomic_DNA"/>
</dbReference>
<dbReference type="OrthoDB" id="9804723at2"/>
<dbReference type="PANTHER" id="PTHR43798:SF31">
    <property type="entry name" value="AB HYDROLASE SUPERFAMILY PROTEIN YCLE"/>
    <property type="match status" value="1"/>
</dbReference>
<dbReference type="InterPro" id="IPR050266">
    <property type="entry name" value="AB_hydrolase_sf"/>
</dbReference>
<protein>
    <submittedName>
        <fullName evidence="3">3-oxoadipate enol-lactonase</fullName>
    </submittedName>
</protein>
<dbReference type="Pfam" id="PF12697">
    <property type="entry name" value="Abhydrolase_6"/>
    <property type="match status" value="1"/>
</dbReference>
<reference evidence="3 4" key="1">
    <citation type="submission" date="2016-10" db="EMBL/GenBank/DDBJ databases">
        <authorList>
            <person name="de Groot N.N."/>
        </authorList>
    </citation>
    <scope>NUCLEOTIDE SEQUENCE [LARGE SCALE GENOMIC DNA]</scope>
    <source>
        <strain evidence="3 4">DSM 29340</strain>
    </source>
</reference>
<dbReference type="InterPro" id="IPR000073">
    <property type="entry name" value="AB_hydrolase_1"/>
</dbReference>
<sequence>MPTGWFWSGTGTRQSRATGSERVGVFPEFGAEARSHELTTDDGVTMRVVTAGSGPALVFVPGGDQTAEAYSEQFARLSDGYRCISYDPRGAGQTTAPSPPWTMADYARDCAAVIDAFADGRAAVTGLSLGGLVTQATAIDFASKVRLAIPMGTAAHIDGFTRDWMQAEINLRRDGLRLPDYFLAPHYAVYAFPAKALADPALWAQVKESYTVRFRDRDPQDTIDQWQACLDFDCREALKSCPVPFHVIAFSQDVQTPPSMCRLVADLVPDGTFHEIEGLGHVSMVRHRPEIVAGKLREILDATVDRS</sequence>
<dbReference type="GO" id="GO:0016787">
    <property type="term" value="F:hydrolase activity"/>
    <property type="evidence" value="ECO:0007669"/>
    <property type="project" value="UniProtKB-KW"/>
</dbReference>
<evidence type="ECO:0000256" key="1">
    <source>
        <dbReference type="ARBA" id="ARBA00022801"/>
    </source>
</evidence>
<feature type="domain" description="AB hydrolase-1" evidence="2">
    <location>
        <begin position="57"/>
        <end position="293"/>
    </location>
</feature>
<dbReference type="PANTHER" id="PTHR43798">
    <property type="entry name" value="MONOACYLGLYCEROL LIPASE"/>
    <property type="match status" value="1"/>
</dbReference>